<feature type="domain" description="Glycoside hydrolase family 38 N-terminal" evidence="5">
    <location>
        <begin position="7"/>
        <end position="254"/>
    </location>
</feature>
<dbReference type="GO" id="GO:0006013">
    <property type="term" value="P:mannose metabolic process"/>
    <property type="evidence" value="ECO:0007669"/>
    <property type="project" value="InterPro"/>
</dbReference>
<dbReference type="SUPFAM" id="SSF74650">
    <property type="entry name" value="Galactose mutarotase-like"/>
    <property type="match status" value="1"/>
</dbReference>
<keyword evidence="2" id="KW-0479">Metal-binding</keyword>
<keyword evidence="3" id="KW-0378">Hydrolase</keyword>
<dbReference type="EMBL" id="RBAN01000008">
    <property type="protein sequence ID" value="RKN50216.1"/>
    <property type="molecule type" value="Genomic_DNA"/>
</dbReference>
<dbReference type="Gene3D" id="3.20.110.10">
    <property type="entry name" value="Glycoside hydrolase 38, N terminal domain"/>
    <property type="match status" value="1"/>
</dbReference>
<comment type="similarity">
    <text evidence="1">Belongs to the glycosyl hydrolase 38 family.</text>
</comment>
<dbReference type="RefSeq" id="WP_120783153.1">
    <property type="nucleotide sequence ID" value="NZ_JBHLUP010000005.1"/>
</dbReference>
<dbReference type="AlphaFoldDB" id="A0A3A9ZRL1"/>
<name>A0A3A9ZRL1_9ACTN</name>
<dbReference type="InterPro" id="IPR037094">
    <property type="entry name" value="Glyco_hydro_38_cen_sf"/>
</dbReference>
<evidence type="ECO:0000256" key="1">
    <source>
        <dbReference type="ARBA" id="ARBA00009792"/>
    </source>
</evidence>
<sequence>MTQPTEIIVVPHTHWDREWYEPFQRFRLRLVALLDDVFERMAHDERQRFTLDGQLAAVDDYLEVRPERREQVVGLVRAGRLAVGPWQILLDEFLCSGENIVRNLERGLTRSADLGGAMPVGYLPDMFGHIAQMPQILTGAGLAHACVFRGVPERVRTHAFAWQAPDGTTIRTEYLPGGYGNAAGIMDDADLVTRRATDLAAKLAAWRPDGETGPVLAMYGTDHAAPAPDAPDLLAAADVDGVELRLGTLAEYFATQPGGVDGLPTVRGELRSHARANILPGVISVRAHLKQAMGRAERRVERYAEPLAALFHDTSVQRFLDMAWSRLIDSSCHDSVTGCGCDETAEQVAARLAEADQLGRAVCDLVGARLAAGVPRDAYLVFNPSPTPRTALVRLDVEVPGDDLALATADGRTVPAQILDRARTLLADEVVPAADLPAVLTRVHGTELYGQEVTGWSVSPADATLTFEVARHGDPAFDVEDVRLALARVGHADRWRVRIVAAPRATVAARVDLPALGHTAVRPVAGPAPEPADAARVVEDRVLDNGLLRVDVAEDGTLRLATPDGVRVEGVGRIVDGGDVGDSYNYAPPAADELVDKPRAVRVVPRHRGPLVAVLDVVREYRWPVAADVDAGSRAVDRETIVVTTRVELRAGERFVRLRVEFDNRCDDHRVRLHLPLPSAASASYAEGQFAVVERGLTAEGGGGEVPLPTFPASGFVAAGGPDGSLGVLLTQPTEYELTDSGRELAITVLRSIGMLSRNRHALRDEPAGPQLPTPQAQCRGQRSAEMAVLPFRGDWHTAGVVEATETYRHEPLAFTGAAGPADALPQPVTGLAVTGAGVALTSVRARDGRTEVRIVAETPAATMAVIGAGRPVRAARRADLLGRPGEPLAVDADGRLRLPLRAWEIATVQLDLA</sequence>
<dbReference type="Gene3D" id="1.20.1270.50">
    <property type="entry name" value="Glycoside hydrolase family 38, central domain"/>
    <property type="match status" value="1"/>
</dbReference>
<dbReference type="InterPro" id="IPR028995">
    <property type="entry name" value="Glyco_hydro_57/38_cen_sf"/>
</dbReference>
<keyword evidence="7" id="KW-1185">Reference proteome</keyword>
<keyword evidence="4" id="KW-0326">Glycosidase</keyword>
<reference evidence="6 7" key="1">
    <citation type="journal article" date="2015" name="Int. J. Syst. Evol. Microbiol.">
        <title>Micromonospora costi sp. nov., isolated from a leaf of Costus speciosus.</title>
        <authorList>
            <person name="Thawai C."/>
        </authorList>
    </citation>
    <scope>NUCLEOTIDE SEQUENCE [LARGE SCALE GENOMIC DNA]</scope>
    <source>
        <strain evidence="6 7">CS1-12</strain>
    </source>
</reference>
<dbReference type="PANTHER" id="PTHR46017">
    <property type="entry name" value="ALPHA-MANNOSIDASE 2C1"/>
    <property type="match status" value="1"/>
</dbReference>
<protein>
    <submittedName>
        <fullName evidence="6">Alpha-mannosidase</fullName>
    </submittedName>
</protein>
<dbReference type="InterPro" id="IPR011330">
    <property type="entry name" value="Glyco_hydro/deAcase_b/a-brl"/>
</dbReference>
<dbReference type="GO" id="GO:0030246">
    <property type="term" value="F:carbohydrate binding"/>
    <property type="evidence" value="ECO:0007669"/>
    <property type="project" value="InterPro"/>
</dbReference>
<dbReference type="SUPFAM" id="SSF88688">
    <property type="entry name" value="Families 57/38 glycoside transferase middle domain"/>
    <property type="match status" value="1"/>
</dbReference>
<dbReference type="SUPFAM" id="SSF88713">
    <property type="entry name" value="Glycoside hydrolase/deacetylase"/>
    <property type="match status" value="1"/>
</dbReference>
<dbReference type="InterPro" id="IPR011013">
    <property type="entry name" value="Gal_mutarotase_sf_dom"/>
</dbReference>
<dbReference type="Pfam" id="PF01074">
    <property type="entry name" value="Glyco_hydro_38N"/>
    <property type="match status" value="1"/>
</dbReference>
<evidence type="ECO:0000256" key="4">
    <source>
        <dbReference type="ARBA" id="ARBA00023295"/>
    </source>
</evidence>
<dbReference type="InterPro" id="IPR027291">
    <property type="entry name" value="Glyco_hydro_38_N_sf"/>
</dbReference>
<dbReference type="OrthoDB" id="1049785at2"/>
<dbReference type="GO" id="GO:0046872">
    <property type="term" value="F:metal ion binding"/>
    <property type="evidence" value="ECO:0007669"/>
    <property type="project" value="UniProtKB-KW"/>
</dbReference>
<dbReference type="Gene3D" id="2.70.98.30">
    <property type="entry name" value="Golgi alpha-mannosidase II, domain 4"/>
    <property type="match status" value="1"/>
</dbReference>
<comment type="caution">
    <text evidence="6">The sequence shown here is derived from an EMBL/GenBank/DDBJ whole genome shotgun (WGS) entry which is preliminary data.</text>
</comment>
<organism evidence="6 7">
    <name type="scientific">Micromonospora costi</name>
    <dbReference type="NCBI Taxonomy" id="1530042"/>
    <lineage>
        <taxon>Bacteria</taxon>
        <taxon>Bacillati</taxon>
        <taxon>Actinomycetota</taxon>
        <taxon>Actinomycetes</taxon>
        <taxon>Micromonosporales</taxon>
        <taxon>Micromonosporaceae</taxon>
        <taxon>Micromonospora</taxon>
    </lineage>
</organism>
<proteinExistence type="inferred from homology"/>
<evidence type="ECO:0000259" key="5">
    <source>
        <dbReference type="Pfam" id="PF01074"/>
    </source>
</evidence>
<accession>A0A3A9ZRL1</accession>
<evidence type="ECO:0000313" key="7">
    <source>
        <dbReference type="Proteomes" id="UP000279968"/>
    </source>
</evidence>
<evidence type="ECO:0000313" key="6">
    <source>
        <dbReference type="EMBL" id="RKN50216.1"/>
    </source>
</evidence>
<dbReference type="Proteomes" id="UP000279968">
    <property type="component" value="Unassembled WGS sequence"/>
</dbReference>
<dbReference type="GO" id="GO:0004559">
    <property type="term" value="F:alpha-mannosidase activity"/>
    <property type="evidence" value="ECO:0007669"/>
    <property type="project" value="InterPro"/>
</dbReference>
<dbReference type="PANTHER" id="PTHR46017:SF2">
    <property type="entry name" value="MANNOSYLGLYCERATE HYDROLASE"/>
    <property type="match status" value="1"/>
</dbReference>
<evidence type="ECO:0000256" key="3">
    <source>
        <dbReference type="ARBA" id="ARBA00022801"/>
    </source>
</evidence>
<dbReference type="InterPro" id="IPR000602">
    <property type="entry name" value="Glyco_hydro_38_N"/>
</dbReference>
<evidence type="ECO:0000256" key="2">
    <source>
        <dbReference type="ARBA" id="ARBA00022723"/>
    </source>
</evidence>
<dbReference type="GO" id="GO:0009313">
    <property type="term" value="P:oligosaccharide catabolic process"/>
    <property type="evidence" value="ECO:0007669"/>
    <property type="project" value="TreeGrafter"/>
</dbReference>
<gene>
    <name evidence="6" type="ORF">D7193_30700</name>
</gene>